<dbReference type="CDD" id="cd00140">
    <property type="entry name" value="beta_clamp"/>
    <property type="match status" value="1"/>
</dbReference>
<evidence type="ECO:0000256" key="2">
    <source>
        <dbReference type="ARBA" id="ARBA00010752"/>
    </source>
</evidence>
<keyword evidence="4 11" id="KW-0808">Transferase</keyword>
<evidence type="ECO:0000256" key="1">
    <source>
        <dbReference type="ARBA" id="ARBA00004496"/>
    </source>
</evidence>
<dbReference type="GO" id="GO:0003887">
    <property type="term" value="F:DNA-directed DNA polymerase activity"/>
    <property type="evidence" value="ECO:0007669"/>
    <property type="project" value="UniProtKB-KW"/>
</dbReference>
<dbReference type="Pfam" id="PF00712">
    <property type="entry name" value="DNA_pol3_beta"/>
    <property type="match status" value="1"/>
</dbReference>
<gene>
    <name evidence="11" type="primary">dnaN_1</name>
    <name evidence="11" type="ORF">NCTC10723_00495</name>
</gene>
<keyword evidence="3" id="KW-0963">Cytoplasm</keyword>
<dbReference type="AlphaFoldDB" id="A0A377GVR4"/>
<keyword evidence="12" id="KW-1185">Reference proteome</keyword>
<evidence type="ECO:0000256" key="3">
    <source>
        <dbReference type="ARBA" id="ARBA00022490"/>
    </source>
</evidence>
<dbReference type="InterPro" id="IPR022634">
    <property type="entry name" value="DNA_polIII_beta_N"/>
</dbReference>
<reference evidence="11 12" key="1">
    <citation type="submission" date="2018-06" db="EMBL/GenBank/DDBJ databases">
        <authorList>
            <consortium name="Pathogen Informatics"/>
            <person name="Doyle S."/>
        </authorList>
    </citation>
    <scope>NUCLEOTIDE SEQUENCE [LARGE SCALE GENOMIC DNA]</scope>
    <source>
        <strain evidence="11 12">NCTC10723</strain>
    </source>
</reference>
<dbReference type="RefSeq" id="WP_115269018.1">
    <property type="nucleotide sequence ID" value="NZ_UGGU01000003.1"/>
</dbReference>
<comment type="similarity">
    <text evidence="2">Belongs to the beta sliding clamp family.</text>
</comment>
<name>A0A377GVR4_9FUSO</name>
<dbReference type="Gene3D" id="3.70.10.10">
    <property type="match status" value="1"/>
</dbReference>
<dbReference type="PANTHER" id="PTHR30478:SF0">
    <property type="entry name" value="BETA SLIDING CLAMP"/>
    <property type="match status" value="1"/>
</dbReference>
<dbReference type="EMBL" id="UGGU01000003">
    <property type="protein sequence ID" value="STO31055.1"/>
    <property type="molecule type" value="Genomic_DNA"/>
</dbReference>
<dbReference type="GO" id="GO:0006271">
    <property type="term" value="P:DNA strand elongation involved in DNA replication"/>
    <property type="evidence" value="ECO:0007669"/>
    <property type="project" value="TreeGrafter"/>
</dbReference>
<dbReference type="GO" id="GO:0008408">
    <property type="term" value="F:3'-5' exonuclease activity"/>
    <property type="evidence" value="ECO:0007669"/>
    <property type="project" value="InterPro"/>
</dbReference>
<dbReference type="OrthoDB" id="90244at2"/>
<dbReference type="Pfam" id="PF02767">
    <property type="entry name" value="DNA_pol3_beta_2"/>
    <property type="match status" value="1"/>
</dbReference>
<keyword evidence="6" id="KW-0235">DNA replication</keyword>
<proteinExistence type="inferred from homology"/>
<evidence type="ECO:0000313" key="11">
    <source>
        <dbReference type="EMBL" id="STO31055.1"/>
    </source>
</evidence>
<evidence type="ECO:0000256" key="5">
    <source>
        <dbReference type="ARBA" id="ARBA00022695"/>
    </source>
</evidence>
<evidence type="ECO:0000313" key="12">
    <source>
        <dbReference type="Proteomes" id="UP000255328"/>
    </source>
</evidence>
<dbReference type="EC" id="2.7.7.7" evidence="11"/>
<accession>A0A377GVR4</accession>
<dbReference type="InterPro" id="IPR022637">
    <property type="entry name" value="DNA_polIII_beta_cen"/>
</dbReference>
<dbReference type="PANTHER" id="PTHR30478">
    <property type="entry name" value="DNA POLYMERASE III SUBUNIT BETA"/>
    <property type="match status" value="1"/>
</dbReference>
<dbReference type="Gene3D" id="3.10.150.10">
    <property type="entry name" value="DNA Polymerase III, subunit A, domain 2"/>
    <property type="match status" value="1"/>
</dbReference>
<dbReference type="GO" id="GO:0003677">
    <property type="term" value="F:DNA binding"/>
    <property type="evidence" value="ECO:0007669"/>
    <property type="project" value="UniProtKB-KW"/>
</dbReference>
<evidence type="ECO:0000256" key="6">
    <source>
        <dbReference type="ARBA" id="ARBA00022705"/>
    </source>
</evidence>
<dbReference type="GO" id="GO:0005737">
    <property type="term" value="C:cytoplasm"/>
    <property type="evidence" value="ECO:0007669"/>
    <property type="project" value="UniProtKB-SubCell"/>
</dbReference>
<keyword evidence="5 11" id="KW-0548">Nucleotidyltransferase</keyword>
<dbReference type="InterPro" id="IPR001001">
    <property type="entry name" value="DNA_polIII_beta"/>
</dbReference>
<protein>
    <submittedName>
        <fullName evidence="11">DNA polymerase III subunit beta</fullName>
        <ecNumber evidence="11">2.7.7.7</ecNumber>
    </submittedName>
</protein>
<keyword evidence="7" id="KW-0239">DNA-directed DNA polymerase</keyword>
<evidence type="ECO:0000256" key="7">
    <source>
        <dbReference type="ARBA" id="ARBA00022932"/>
    </source>
</evidence>
<evidence type="ECO:0000259" key="9">
    <source>
        <dbReference type="Pfam" id="PF00712"/>
    </source>
</evidence>
<dbReference type="Proteomes" id="UP000255328">
    <property type="component" value="Unassembled WGS sequence"/>
</dbReference>
<keyword evidence="8" id="KW-0238">DNA-binding</keyword>
<organism evidence="11 12">
    <name type="scientific">Fusobacterium necrogenes</name>
    <dbReference type="NCBI Taxonomy" id="858"/>
    <lineage>
        <taxon>Bacteria</taxon>
        <taxon>Fusobacteriati</taxon>
        <taxon>Fusobacteriota</taxon>
        <taxon>Fusobacteriia</taxon>
        <taxon>Fusobacteriales</taxon>
        <taxon>Fusobacteriaceae</taxon>
        <taxon>Fusobacterium</taxon>
    </lineage>
</organism>
<evidence type="ECO:0000256" key="8">
    <source>
        <dbReference type="ARBA" id="ARBA00023125"/>
    </source>
</evidence>
<feature type="domain" description="DNA polymerase III beta sliding clamp central" evidence="10">
    <location>
        <begin position="126"/>
        <end position="236"/>
    </location>
</feature>
<evidence type="ECO:0000256" key="4">
    <source>
        <dbReference type="ARBA" id="ARBA00022679"/>
    </source>
</evidence>
<dbReference type="SMART" id="SM00480">
    <property type="entry name" value="POL3Bc"/>
    <property type="match status" value="1"/>
</dbReference>
<dbReference type="NCBIfam" id="TIGR00663">
    <property type="entry name" value="dnan"/>
    <property type="match status" value="1"/>
</dbReference>
<evidence type="ECO:0000259" key="10">
    <source>
        <dbReference type="Pfam" id="PF02767"/>
    </source>
</evidence>
<dbReference type="GO" id="GO:0009360">
    <property type="term" value="C:DNA polymerase III complex"/>
    <property type="evidence" value="ECO:0007669"/>
    <property type="project" value="InterPro"/>
</dbReference>
<sequence length="363" mass="41457">MKFSIMREEFISVLSEYINILKENPIKPIVSGLKICAKGKKVIFIGTNLEIEHVKKIKADIEEEGEVVIKPFLLLEYIKLLEEEKLEFSSENGFIIVHRAEFSILEGENYPTIPELKSNVLLKIVGNHFVQLLDKAKFAASQSTDNIQINCVRAVFKKDELNLVSTDSYRLLFLKERVECEESREISIPMESVNTLCKLLKDCYEEINIGYNGEKLIITWKNSYFSSKTIGLQYPDFKTILRISAFEKRMEFNRDELRSAIKRVITVAKTSLDAKFGAIFTFAGKMMLINAVSGKAKINQKVNMLKDGEDFKASLNCKFLSEYIDNISGNVIISGNNASSMFEIKEAENDDYIYILMPLALRD</sequence>
<dbReference type="InterPro" id="IPR046938">
    <property type="entry name" value="DNA_clamp_sf"/>
</dbReference>
<comment type="subcellular location">
    <subcellularLocation>
        <location evidence="1">Cytoplasm</location>
    </subcellularLocation>
</comment>
<feature type="domain" description="DNA polymerase III beta sliding clamp N-terminal" evidence="9">
    <location>
        <begin position="1"/>
        <end position="114"/>
    </location>
</feature>
<dbReference type="SUPFAM" id="SSF55979">
    <property type="entry name" value="DNA clamp"/>
    <property type="match status" value="3"/>
</dbReference>